<dbReference type="InterPro" id="IPR043198">
    <property type="entry name" value="Cyclin/Ssn8"/>
</dbReference>
<evidence type="ECO:0000256" key="1">
    <source>
        <dbReference type="SAM" id="MobiDB-lite"/>
    </source>
</evidence>
<dbReference type="RefSeq" id="XP_028479450.1">
    <property type="nucleotide sequence ID" value="XM_028620478.1"/>
</dbReference>
<dbReference type="Pfam" id="PF00134">
    <property type="entry name" value="Cyclin_N"/>
    <property type="match status" value="1"/>
</dbReference>
<dbReference type="OrthoDB" id="25002at2759"/>
<dbReference type="GO" id="GO:0006357">
    <property type="term" value="P:regulation of transcription by RNA polymerase II"/>
    <property type="evidence" value="ECO:0007669"/>
    <property type="project" value="InterPro"/>
</dbReference>
<dbReference type="EMBL" id="RSCE01000002">
    <property type="protein sequence ID" value="RSH86665.1"/>
    <property type="molecule type" value="Genomic_DNA"/>
</dbReference>
<feature type="region of interest" description="Disordered" evidence="1">
    <location>
        <begin position="204"/>
        <end position="231"/>
    </location>
</feature>
<dbReference type="Gene3D" id="1.10.472.10">
    <property type="entry name" value="Cyclin-like"/>
    <property type="match status" value="1"/>
</dbReference>
<dbReference type="STRING" id="105984.A0A427Y6F7"/>
<dbReference type="PANTHER" id="PTHR10026">
    <property type="entry name" value="CYCLIN"/>
    <property type="match status" value="1"/>
</dbReference>
<dbReference type="InterPro" id="IPR036915">
    <property type="entry name" value="Cyclin-like_sf"/>
</dbReference>
<organism evidence="3 4">
    <name type="scientific">Apiotrichum porosum</name>
    <dbReference type="NCBI Taxonomy" id="105984"/>
    <lineage>
        <taxon>Eukaryota</taxon>
        <taxon>Fungi</taxon>
        <taxon>Dikarya</taxon>
        <taxon>Basidiomycota</taxon>
        <taxon>Agaricomycotina</taxon>
        <taxon>Tremellomycetes</taxon>
        <taxon>Trichosporonales</taxon>
        <taxon>Trichosporonaceae</taxon>
        <taxon>Apiotrichum</taxon>
    </lineage>
</organism>
<dbReference type="AlphaFoldDB" id="A0A427Y6F7"/>
<accession>A0A427Y6F7</accession>
<protein>
    <recommendedName>
        <fullName evidence="2">Cyclin N-terminal domain-containing protein</fullName>
    </recommendedName>
</protein>
<keyword evidence="4" id="KW-1185">Reference proteome</keyword>
<evidence type="ECO:0000313" key="4">
    <source>
        <dbReference type="Proteomes" id="UP000279236"/>
    </source>
</evidence>
<dbReference type="InterPro" id="IPR006671">
    <property type="entry name" value="Cyclin_N"/>
</dbReference>
<sequence length="377" mass="41471">MTAPTRPAAAVMRPLRPAEQQWVFDPAMLERTPSRADGISLEEELERRKEAIVFMRSLWLRVAQYIKPPREDPESYLFKGPLTAAATLVHRFFMRRSVKDFEPKLIAPTILFLASKVEEDPMRLRHIINACLQKFEPGSPIWEPQGDNDIQPLEHRRWEKELLAIEEVALEALCFDMIVEQPWPILWQAVKGLNTVWDEPESSAAAEARAAANGSSTQGDDASANGDPKGKSRATEAVVCELGWAMLNEGYLSPLPVLHPAPIIAFAVFALVLAMVDEVPVSTATATAAELGDKFGLDIQFDEAEGAKGTDVAAVKDAVRQYIEYCDAGIIDKGLLQYIVSEPTGGKPQVYHRRLKLTSAVNGGASGTSPTANGRKK</sequence>
<name>A0A427Y6F7_9TREE</name>
<comment type="caution">
    <text evidence="3">The sequence shown here is derived from an EMBL/GenBank/DDBJ whole genome shotgun (WGS) entry which is preliminary data.</text>
</comment>
<evidence type="ECO:0000313" key="3">
    <source>
        <dbReference type="EMBL" id="RSH86665.1"/>
    </source>
</evidence>
<dbReference type="Proteomes" id="UP000279236">
    <property type="component" value="Unassembled WGS sequence"/>
</dbReference>
<reference evidence="3 4" key="1">
    <citation type="submission" date="2018-11" db="EMBL/GenBank/DDBJ databases">
        <title>Genome sequence of Apiotrichum porosum DSM 27194.</title>
        <authorList>
            <person name="Aliyu H."/>
            <person name="Gorte O."/>
            <person name="Ochsenreither K."/>
        </authorList>
    </citation>
    <scope>NUCLEOTIDE SEQUENCE [LARGE SCALE GENOMIC DNA]</scope>
    <source>
        <strain evidence="3 4">DSM 27194</strain>
    </source>
</reference>
<dbReference type="GO" id="GO:0016538">
    <property type="term" value="F:cyclin-dependent protein serine/threonine kinase regulator activity"/>
    <property type="evidence" value="ECO:0007669"/>
    <property type="project" value="InterPro"/>
</dbReference>
<proteinExistence type="predicted"/>
<dbReference type="GeneID" id="39589479"/>
<gene>
    <name evidence="3" type="ORF">EHS24_004936</name>
</gene>
<evidence type="ECO:0000259" key="2">
    <source>
        <dbReference type="Pfam" id="PF00134"/>
    </source>
</evidence>
<feature type="domain" description="Cyclin N-terminal" evidence="2">
    <location>
        <begin position="82"/>
        <end position="177"/>
    </location>
</feature>
<dbReference type="SUPFAM" id="SSF47954">
    <property type="entry name" value="Cyclin-like"/>
    <property type="match status" value="1"/>
</dbReference>